<dbReference type="SUPFAM" id="SSF52540">
    <property type="entry name" value="P-loop containing nucleoside triphosphate hydrolases"/>
    <property type="match status" value="2"/>
</dbReference>
<dbReference type="PANTHER" id="PTHR45418:SF1">
    <property type="entry name" value="CANCER_TESTIS ANTIGEN 55"/>
    <property type="match status" value="1"/>
</dbReference>
<dbReference type="InterPro" id="IPR041677">
    <property type="entry name" value="DNA2/NAM7_AAA_11"/>
</dbReference>
<evidence type="ECO:0000259" key="4">
    <source>
        <dbReference type="Pfam" id="PF13086"/>
    </source>
</evidence>
<feature type="region of interest" description="Disordered" evidence="3">
    <location>
        <begin position="1"/>
        <end position="23"/>
    </location>
</feature>
<comment type="subcellular location">
    <subcellularLocation>
        <location evidence="1">Cytoplasm</location>
    </subcellularLocation>
</comment>
<dbReference type="AlphaFoldDB" id="A0AB34HMU5"/>
<proteinExistence type="predicted"/>
<dbReference type="Pfam" id="PF13086">
    <property type="entry name" value="AAA_11"/>
    <property type="match status" value="2"/>
</dbReference>
<evidence type="ECO:0008006" key="8">
    <source>
        <dbReference type="Google" id="ProtNLM"/>
    </source>
</evidence>
<accession>A0AB34HMU5</accession>
<keyword evidence="7" id="KW-1185">Reference proteome</keyword>
<dbReference type="PANTHER" id="PTHR45418">
    <property type="entry name" value="CANCER/TESTIS ANTIGEN 55"/>
    <property type="match status" value="1"/>
</dbReference>
<dbReference type="Proteomes" id="UP001159641">
    <property type="component" value="Unassembled WGS sequence"/>
</dbReference>
<keyword evidence="2" id="KW-0963">Cytoplasm</keyword>
<dbReference type="EMBL" id="JAIQCJ010001201">
    <property type="protein sequence ID" value="KAJ8791839.1"/>
    <property type="molecule type" value="Genomic_DNA"/>
</dbReference>
<feature type="compositionally biased region" description="Polar residues" evidence="3">
    <location>
        <begin position="678"/>
        <end position="688"/>
    </location>
</feature>
<evidence type="ECO:0000259" key="5">
    <source>
        <dbReference type="Pfam" id="PF13087"/>
    </source>
</evidence>
<evidence type="ECO:0000256" key="2">
    <source>
        <dbReference type="ARBA" id="ARBA00022490"/>
    </source>
</evidence>
<feature type="region of interest" description="Disordered" evidence="3">
    <location>
        <begin position="668"/>
        <end position="698"/>
    </location>
</feature>
<dbReference type="CDD" id="cd18078">
    <property type="entry name" value="DEXXQc_Mov10L1"/>
    <property type="match status" value="1"/>
</dbReference>
<feature type="domain" description="DNA2/NAM7 helicase helicase" evidence="4">
    <location>
        <begin position="334"/>
        <end position="420"/>
    </location>
</feature>
<gene>
    <name evidence="6" type="ORF">J1605_020561</name>
</gene>
<feature type="domain" description="DNA2/NAM7 helicase-like C-terminal" evidence="5">
    <location>
        <begin position="841"/>
        <end position="957"/>
    </location>
</feature>
<feature type="compositionally biased region" description="Basic and acidic residues" evidence="3">
    <location>
        <begin position="285"/>
        <end position="298"/>
    </location>
</feature>
<dbReference type="InterPro" id="IPR041679">
    <property type="entry name" value="DNA2/NAM7-like_C"/>
</dbReference>
<protein>
    <recommendedName>
        <fullName evidence="8">RNA helicase Mov10l1</fullName>
    </recommendedName>
</protein>
<feature type="region of interest" description="Disordered" evidence="3">
    <location>
        <begin position="58"/>
        <end position="79"/>
    </location>
</feature>
<feature type="region of interest" description="Disordered" evidence="3">
    <location>
        <begin position="272"/>
        <end position="314"/>
    </location>
</feature>
<evidence type="ECO:0000256" key="3">
    <source>
        <dbReference type="SAM" id="MobiDB-lite"/>
    </source>
</evidence>
<comment type="caution">
    <text evidence="6">The sequence shown here is derived from an EMBL/GenBank/DDBJ whole genome shotgun (WGS) entry which is preliminary data.</text>
</comment>
<organism evidence="6 7">
    <name type="scientific">Eschrichtius robustus</name>
    <name type="common">California gray whale</name>
    <name type="synonym">Eschrichtius gibbosus</name>
    <dbReference type="NCBI Taxonomy" id="9764"/>
    <lineage>
        <taxon>Eukaryota</taxon>
        <taxon>Metazoa</taxon>
        <taxon>Chordata</taxon>
        <taxon>Craniata</taxon>
        <taxon>Vertebrata</taxon>
        <taxon>Euteleostomi</taxon>
        <taxon>Mammalia</taxon>
        <taxon>Eutheria</taxon>
        <taxon>Laurasiatheria</taxon>
        <taxon>Artiodactyla</taxon>
        <taxon>Whippomorpha</taxon>
        <taxon>Cetacea</taxon>
        <taxon>Mysticeti</taxon>
        <taxon>Eschrichtiidae</taxon>
        <taxon>Eschrichtius</taxon>
    </lineage>
</organism>
<dbReference type="CDD" id="cd18808">
    <property type="entry name" value="SF1_C_Upf1"/>
    <property type="match status" value="1"/>
</dbReference>
<evidence type="ECO:0000313" key="7">
    <source>
        <dbReference type="Proteomes" id="UP001159641"/>
    </source>
</evidence>
<sequence>MGPGPRWGSRRCAPGDEGKTGVNNPVWRLVHLLKKTRNWHLITVEDRKVVVSGKCPEGISEGEKAVSTSQGLPFQAGDSNTTDLAVRAAGAPARTAASDEPAGADGSRRGGVLNLVGLSGAAACLAHSVFTSPYALRKRRQIHEEDVTLKLNPEFEQAYNSEPMDVEFTYNRTRGRVFAEKEEDVDRGRGRGKTLLQSEQEPPDRRTRAGKRPIALSTKSTKDVCTRTRTTSRRCHFALEQAVYLGVKVLFPEEIILQSPQVTWNWKHAQDIKNHGQPTSKNRKALKDQTKHTPEEQRAGAQDTPGPWAFATETDGLVSGAPKAREKEFFNPLLNEKQKLAVRRILSGDCRPIPYVLFGPPGTGKTVTIIEAVLQVFHALPDSRILVCAPSNSATDLVCLRLHESQALRLGAMVRVNATCRFKESITETIRPYCRDGEDIWKASRFRVVVTTCSSAGLFYQIGLRVGHFTHVFVDEAGQASEPECLIPLGLVSDVSGQVVLAGDPMQLGPVIKSRLAMAYGLHVSMLERLMSRPAYLRDEDAFGACGAYNPLLVTKLVKNYRSHSALLALPSRLFYHRELEVCADPRVVTSLLGWEKLLRKDFPLIFHGVRVGVGQARQEGDPSVLPAVTRVLVTMLNLVLNPAALTQHLLRACGGLAPCWSRGREASEEGALPPQNQPLGTRVTAQQAPEGAGPRWASKGGILRELTGLVGGWEGDEAREGRSPSWFSPAEAVQVMRYCCLLARSISSPVSAGDIGVITPYRKQHRESSPLDAKPCPWGGAAPAPYTPPEIGVCAVSSFELMNRDQGLKGHGCSVVNVQLTLYDVKNGQMCEILSLISSRSKVEKIRILLRNVDLMDVKVGSVEEFQGQEYLAIIISTVDGVILMFNVFKCFYMLSFFPHRKILNTIFIHLCVSEVRSNEDIFEDDRYFLGFLSNSKRFNVAITRPKALLIVVGNPHVLVRVSCGPGLRERGPVGQRDGCQVQAPPLCVSSGSVFRGFAGVQHREWGLHGMQPAARAAAPAEVSTAVSCPCGPCPWAAATLHPVLG</sequence>
<dbReference type="InterPro" id="IPR047187">
    <property type="entry name" value="SF1_C_Upf1"/>
</dbReference>
<feature type="domain" description="DNA2/NAM7 helicase helicase" evidence="4">
    <location>
        <begin position="445"/>
        <end position="515"/>
    </location>
</feature>
<dbReference type="InterPro" id="IPR027417">
    <property type="entry name" value="P-loop_NTPase"/>
</dbReference>
<reference evidence="6 7" key="1">
    <citation type="submission" date="2022-11" db="EMBL/GenBank/DDBJ databases">
        <title>Whole genome sequence of Eschrichtius robustus ER-17-0199.</title>
        <authorList>
            <person name="Bruniche-Olsen A."/>
            <person name="Black A.N."/>
            <person name="Fields C.J."/>
            <person name="Walden K."/>
            <person name="Dewoody J.A."/>
        </authorList>
    </citation>
    <scope>NUCLEOTIDE SEQUENCE [LARGE SCALE GENOMIC DNA]</scope>
    <source>
        <strain evidence="6">ER-17-0199</strain>
        <tissue evidence="6">Blubber</tissue>
    </source>
</reference>
<feature type="region of interest" description="Disordered" evidence="3">
    <location>
        <begin position="181"/>
        <end position="214"/>
    </location>
</feature>
<dbReference type="GO" id="GO:0005737">
    <property type="term" value="C:cytoplasm"/>
    <property type="evidence" value="ECO:0007669"/>
    <property type="project" value="UniProtKB-SubCell"/>
</dbReference>
<dbReference type="GO" id="GO:0004386">
    <property type="term" value="F:helicase activity"/>
    <property type="evidence" value="ECO:0007669"/>
    <property type="project" value="InterPro"/>
</dbReference>
<name>A0AB34HMU5_ESCRO</name>
<evidence type="ECO:0000313" key="6">
    <source>
        <dbReference type="EMBL" id="KAJ8791839.1"/>
    </source>
</evidence>
<dbReference type="Pfam" id="PF13087">
    <property type="entry name" value="AAA_12"/>
    <property type="match status" value="1"/>
</dbReference>
<feature type="compositionally biased region" description="Polar residues" evidence="3">
    <location>
        <begin position="66"/>
        <end position="79"/>
    </location>
</feature>
<evidence type="ECO:0000256" key="1">
    <source>
        <dbReference type="ARBA" id="ARBA00004496"/>
    </source>
</evidence>
<dbReference type="FunFam" id="3.40.50.300:FF:000999">
    <property type="entry name" value="Mov10 like RISC complex RNA helicase 1"/>
    <property type="match status" value="1"/>
</dbReference>
<dbReference type="Gene3D" id="3.40.50.300">
    <property type="entry name" value="P-loop containing nucleotide triphosphate hydrolases"/>
    <property type="match status" value="3"/>
</dbReference>